<evidence type="ECO:0000313" key="4">
    <source>
        <dbReference type="EMBL" id="TLU72752.1"/>
    </source>
</evidence>
<dbReference type="InterPro" id="IPR029058">
    <property type="entry name" value="AB_hydrolase_fold"/>
</dbReference>
<gene>
    <name evidence="4" type="ORF">FE263_12070</name>
</gene>
<evidence type="ECO:0000256" key="2">
    <source>
        <dbReference type="ARBA" id="ARBA00022801"/>
    </source>
</evidence>
<dbReference type="PROSITE" id="PS01173">
    <property type="entry name" value="LIPASE_GDXG_HIS"/>
    <property type="match status" value="1"/>
</dbReference>
<dbReference type="AlphaFoldDB" id="A0A5R9J5B9"/>
<dbReference type="PANTHER" id="PTHR48081">
    <property type="entry name" value="AB HYDROLASE SUPERFAMILY PROTEIN C4A8.06C"/>
    <property type="match status" value="1"/>
</dbReference>
<dbReference type="EMBL" id="VCDI01000003">
    <property type="protein sequence ID" value="TLU72752.1"/>
    <property type="molecule type" value="Genomic_DNA"/>
</dbReference>
<proteinExistence type="inferred from homology"/>
<evidence type="ECO:0000259" key="3">
    <source>
        <dbReference type="Pfam" id="PF07859"/>
    </source>
</evidence>
<dbReference type="Gene3D" id="3.40.50.1820">
    <property type="entry name" value="alpha/beta hydrolase"/>
    <property type="match status" value="1"/>
</dbReference>
<dbReference type="Proteomes" id="UP000305654">
    <property type="component" value="Unassembled WGS sequence"/>
</dbReference>
<dbReference type="Pfam" id="PF07859">
    <property type="entry name" value="Abhydrolase_3"/>
    <property type="match status" value="1"/>
</dbReference>
<dbReference type="InterPro" id="IPR002168">
    <property type="entry name" value="Lipase_GDXG_HIS_AS"/>
</dbReference>
<comment type="similarity">
    <text evidence="1">Belongs to the 'GDXG' lipolytic enzyme family.</text>
</comment>
<evidence type="ECO:0000256" key="1">
    <source>
        <dbReference type="ARBA" id="ARBA00010515"/>
    </source>
</evidence>
<dbReference type="PANTHER" id="PTHR48081:SF8">
    <property type="entry name" value="ALPHA_BETA HYDROLASE FOLD-3 DOMAIN-CONTAINING PROTEIN-RELATED"/>
    <property type="match status" value="1"/>
</dbReference>
<accession>A0A5R9J5B9</accession>
<dbReference type="SUPFAM" id="SSF53474">
    <property type="entry name" value="alpha/beta-Hydrolases"/>
    <property type="match status" value="1"/>
</dbReference>
<feature type="domain" description="Alpha/beta hydrolase fold-3" evidence="3">
    <location>
        <begin position="79"/>
        <end position="284"/>
    </location>
</feature>
<sequence length="324" mass="34110">MGPALDPDVERLLAALAQRPSPPLDQVTPLEARTAYRQSCAALALAPDRPVATEDHRTADGVPVRVYRPATDAVLAPCLLYLHGGGWVIGDLETHDGICRTLALEAGCAVVALDYPLAPEHPFPAAIDSVLATVAWLHRDGASIGIDATRLAIGGDSAGANLATVACLLLRDRGEALPLMQLLFYPATDLRAQSNSYARITDGVPLTAARSRWFVRHYLQDLQHAQDWRASPLLAPSLAGLPPAWLLTVGHDPLRDEGIAYAHRLEEAGVVVAHLHVSDQIHGLLTLGRALPQAAPVLRQAAAVLARAVGASATGASRVAGPAA</sequence>
<dbReference type="RefSeq" id="WP_138326213.1">
    <property type="nucleotide sequence ID" value="NZ_VCDI01000003.1"/>
</dbReference>
<dbReference type="OrthoDB" id="9806180at2"/>
<reference evidence="4 5" key="1">
    <citation type="submission" date="2019-05" db="EMBL/GenBank/DDBJ databases">
        <authorList>
            <person name="Pankratov T."/>
            <person name="Grouzdev D."/>
        </authorList>
    </citation>
    <scope>NUCLEOTIDE SEQUENCE [LARGE SCALE GENOMIC DNA]</scope>
    <source>
        <strain evidence="4 5">KEBCLARHB70R</strain>
    </source>
</reference>
<evidence type="ECO:0000313" key="5">
    <source>
        <dbReference type="Proteomes" id="UP000305654"/>
    </source>
</evidence>
<name>A0A5R9J5B9_9PROT</name>
<dbReference type="GO" id="GO:0016787">
    <property type="term" value="F:hydrolase activity"/>
    <property type="evidence" value="ECO:0007669"/>
    <property type="project" value="UniProtKB-KW"/>
</dbReference>
<keyword evidence="2 4" id="KW-0378">Hydrolase</keyword>
<protein>
    <submittedName>
        <fullName evidence="4">Alpha/beta hydrolase</fullName>
    </submittedName>
</protein>
<keyword evidence="5" id="KW-1185">Reference proteome</keyword>
<organism evidence="4 5">
    <name type="scientific">Lichenicoccus roseus</name>
    <dbReference type="NCBI Taxonomy" id="2683649"/>
    <lineage>
        <taxon>Bacteria</taxon>
        <taxon>Pseudomonadati</taxon>
        <taxon>Pseudomonadota</taxon>
        <taxon>Alphaproteobacteria</taxon>
        <taxon>Acetobacterales</taxon>
        <taxon>Acetobacteraceae</taxon>
        <taxon>Lichenicoccus</taxon>
    </lineage>
</organism>
<comment type="caution">
    <text evidence="4">The sequence shown here is derived from an EMBL/GenBank/DDBJ whole genome shotgun (WGS) entry which is preliminary data.</text>
</comment>
<dbReference type="InterPro" id="IPR050300">
    <property type="entry name" value="GDXG_lipolytic_enzyme"/>
</dbReference>
<dbReference type="InterPro" id="IPR013094">
    <property type="entry name" value="AB_hydrolase_3"/>
</dbReference>